<proteinExistence type="predicted"/>
<dbReference type="AlphaFoldDB" id="A0A644XRQ4"/>
<organism evidence="1">
    <name type="scientific">bioreactor metagenome</name>
    <dbReference type="NCBI Taxonomy" id="1076179"/>
    <lineage>
        <taxon>unclassified sequences</taxon>
        <taxon>metagenomes</taxon>
        <taxon>ecological metagenomes</taxon>
    </lineage>
</organism>
<dbReference type="EMBL" id="VSSQ01003078">
    <property type="protein sequence ID" value="MPM18920.1"/>
    <property type="molecule type" value="Genomic_DNA"/>
</dbReference>
<evidence type="ECO:0000313" key="1">
    <source>
        <dbReference type="EMBL" id="MPM18920.1"/>
    </source>
</evidence>
<name>A0A644XRQ4_9ZZZZ</name>
<accession>A0A644XRQ4</accession>
<gene>
    <name evidence="1" type="ORF">SDC9_65338</name>
</gene>
<comment type="caution">
    <text evidence="1">The sequence shown here is derived from an EMBL/GenBank/DDBJ whole genome shotgun (WGS) entry which is preliminary data.</text>
</comment>
<protein>
    <submittedName>
        <fullName evidence="1">Uncharacterized protein</fullName>
    </submittedName>
</protein>
<reference evidence="1" key="1">
    <citation type="submission" date="2019-08" db="EMBL/GenBank/DDBJ databases">
        <authorList>
            <person name="Kucharzyk K."/>
            <person name="Murdoch R.W."/>
            <person name="Higgins S."/>
            <person name="Loffler F."/>
        </authorList>
    </citation>
    <scope>NUCLEOTIDE SEQUENCE</scope>
</reference>
<sequence length="149" mass="16079">MAAHQHPRVGHGLDPGLHPDAALELDGVHVRFLEESHGVLHGLLVGNLVGPEGHVTHDERVRRAAAHGLAVVDAVLHGHGDGSLVPQGDHAQGVTHEDHVHPRGLGEARHGEIVGRDPRDLFSVLLHVHKIEAPFLLCHHSFSFPRRGV</sequence>